<dbReference type="EC" id="4.4.1.2" evidence="5"/>
<keyword evidence="12" id="KW-0378">Hydrolase</keyword>
<comment type="cofactor">
    <cofactor evidence="1 10">
        <name>pyridoxal 5'-phosphate</name>
        <dbReference type="ChEBI" id="CHEBI:597326"/>
    </cofactor>
</comment>
<proteinExistence type="inferred from homology"/>
<dbReference type="GO" id="GO:0071269">
    <property type="term" value="P:L-homocysteine biosynthetic process"/>
    <property type="evidence" value="ECO:0007669"/>
    <property type="project" value="TreeGrafter"/>
</dbReference>
<dbReference type="AlphaFoldDB" id="C7MHM8"/>
<comment type="catalytic activity">
    <reaction evidence="8">
        <text>L-methionine + H2O = methanethiol + 2-oxobutanoate + NH4(+)</text>
        <dbReference type="Rhea" id="RHEA:23800"/>
        <dbReference type="ChEBI" id="CHEBI:15377"/>
        <dbReference type="ChEBI" id="CHEBI:16007"/>
        <dbReference type="ChEBI" id="CHEBI:16763"/>
        <dbReference type="ChEBI" id="CHEBI:28938"/>
        <dbReference type="ChEBI" id="CHEBI:57844"/>
        <dbReference type="EC" id="4.4.1.11"/>
    </reaction>
    <physiologicalReaction direction="left-to-right" evidence="8">
        <dbReference type="Rhea" id="RHEA:23801"/>
    </physiologicalReaction>
</comment>
<dbReference type="GO" id="GO:0030170">
    <property type="term" value="F:pyridoxal phosphate binding"/>
    <property type="evidence" value="ECO:0007669"/>
    <property type="project" value="InterPro"/>
</dbReference>
<dbReference type="GO" id="GO:0018826">
    <property type="term" value="F:methionine gamma-lyase activity"/>
    <property type="evidence" value="ECO:0007669"/>
    <property type="project" value="UniProtKB-EC"/>
</dbReference>
<dbReference type="EMBL" id="CP001643">
    <property type="protein sequence ID" value="ACU86545.1"/>
    <property type="molecule type" value="Genomic_DNA"/>
</dbReference>
<dbReference type="PANTHER" id="PTHR43797:SF2">
    <property type="entry name" value="HOMOCYSTEINE_CYSTEINE SYNTHASE"/>
    <property type="match status" value="1"/>
</dbReference>
<dbReference type="PATRIC" id="fig|446465.5.peg.2742"/>
<dbReference type="SUPFAM" id="SSF53383">
    <property type="entry name" value="PLP-dependent transferases"/>
    <property type="match status" value="1"/>
</dbReference>
<evidence type="ECO:0000256" key="8">
    <source>
        <dbReference type="ARBA" id="ARBA00052699"/>
    </source>
</evidence>
<dbReference type="InterPro" id="IPR006235">
    <property type="entry name" value="OAc-hSer/O-AcSer_sulfhydrylase"/>
</dbReference>
<dbReference type="InterPro" id="IPR015422">
    <property type="entry name" value="PyrdxlP-dep_Trfase_small"/>
</dbReference>
<dbReference type="GO" id="GO:0019346">
    <property type="term" value="P:transsulfuration"/>
    <property type="evidence" value="ECO:0007669"/>
    <property type="project" value="InterPro"/>
</dbReference>
<protein>
    <recommendedName>
        <fullName evidence="5">homocysteine desulfhydrase</fullName>
        <ecNumber evidence="5">4.4.1.2</ecNumber>
    </recommendedName>
    <alternativeName>
        <fullName evidence="6">Homocysteine desulfhydrase</fullName>
    </alternativeName>
</protein>
<keyword evidence="3" id="KW-0808">Transferase</keyword>
<feature type="region of interest" description="Disordered" evidence="11">
    <location>
        <begin position="1"/>
        <end position="36"/>
    </location>
</feature>
<name>C7MHM8_BRAFD</name>
<accession>C7MHM8</accession>
<evidence type="ECO:0000256" key="3">
    <source>
        <dbReference type="ARBA" id="ARBA00022679"/>
    </source>
</evidence>
<evidence type="ECO:0000256" key="4">
    <source>
        <dbReference type="ARBA" id="ARBA00022898"/>
    </source>
</evidence>
<dbReference type="STRING" id="446465.Bfae_27790"/>
<evidence type="ECO:0000256" key="6">
    <source>
        <dbReference type="ARBA" id="ARBA00047199"/>
    </source>
</evidence>
<dbReference type="Gene3D" id="3.40.640.10">
    <property type="entry name" value="Type I PLP-dependent aspartate aminotransferase-like (Major domain)"/>
    <property type="match status" value="1"/>
</dbReference>
<dbReference type="Proteomes" id="UP000001919">
    <property type="component" value="Chromosome"/>
</dbReference>
<dbReference type="eggNOG" id="COG2873">
    <property type="taxonomic scope" value="Bacteria"/>
</dbReference>
<dbReference type="PIRSF" id="PIRSF001434">
    <property type="entry name" value="CGS"/>
    <property type="match status" value="1"/>
</dbReference>
<dbReference type="PANTHER" id="PTHR43797">
    <property type="entry name" value="HOMOCYSTEINE/CYSTEINE SYNTHASE"/>
    <property type="match status" value="1"/>
</dbReference>
<evidence type="ECO:0000313" key="13">
    <source>
        <dbReference type="Proteomes" id="UP000001919"/>
    </source>
</evidence>
<dbReference type="GO" id="GO:0004124">
    <property type="term" value="F:cysteine synthase activity"/>
    <property type="evidence" value="ECO:0007669"/>
    <property type="project" value="TreeGrafter"/>
</dbReference>
<dbReference type="FunFam" id="3.40.640.10:FF:000046">
    <property type="entry name" value="Cystathionine gamma-lyase"/>
    <property type="match status" value="1"/>
</dbReference>
<evidence type="ECO:0000313" key="12">
    <source>
        <dbReference type="EMBL" id="ACU86545.1"/>
    </source>
</evidence>
<gene>
    <name evidence="12" type="ordered locus">Bfae_27790</name>
</gene>
<dbReference type="InterPro" id="IPR015421">
    <property type="entry name" value="PyrdxlP-dep_Trfase_major"/>
</dbReference>
<dbReference type="InterPro" id="IPR000277">
    <property type="entry name" value="Cys/Met-Metab_PyrdxlP-dep_enz"/>
</dbReference>
<reference evidence="12 13" key="1">
    <citation type="journal article" date="2009" name="Stand. Genomic Sci.">
        <title>Complete genome sequence of Brachybacterium faecium type strain (Schefferle 6-10).</title>
        <authorList>
            <person name="Lapidus A."/>
            <person name="Pukall R."/>
            <person name="Labuttii K."/>
            <person name="Copeland A."/>
            <person name="Del Rio T.G."/>
            <person name="Nolan M."/>
            <person name="Chen F."/>
            <person name="Lucas S."/>
            <person name="Tice H."/>
            <person name="Cheng J.F."/>
            <person name="Bruce D."/>
            <person name="Goodwin L."/>
            <person name="Pitluck S."/>
            <person name="Rohde M."/>
            <person name="Goker M."/>
            <person name="Pati A."/>
            <person name="Ivanova N."/>
            <person name="Mavrommatis K."/>
            <person name="Chen A."/>
            <person name="Palaniappan K."/>
            <person name="D'haeseleer P."/>
            <person name="Chain P."/>
            <person name="Bristow J."/>
            <person name="Eisen J.A."/>
            <person name="Markowitz V."/>
            <person name="Hugenholtz P."/>
            <person name="Kyrpides N.C."/>
            <person name="Klenk H.P."/>
        </authorList>
    </citation>
    <scope>NUCLEOTIDE SEQUENCE [LARGE SCALE GENOMIC DNA]</scope>
    <source>
        <strain evidence="13">ATCC 43885 / DSM 4810 / JCM 11609 / LMG 19847 / NBRC 14762 / NCIMB 9860 / 6-10</strain>
    </source>
</reference>
<dbReference type="OrthoDB" id="9780685at2"/>
<dbReference type="GO" id="GO:0047982">
    <property type="term" value="F:homocysteine desulfhydrase activity"/>
    <property type="evidence" value="ECO:0007669"/>
    <property type="project" value="UniProtKB-EC"/>
</dbReference>
<dbReference type="GO" id="GO:0006535">
    <property type="term" value="P:cysteine biosynthetic process from serine"/>
    <property type="evidence" value="ECO:0007669"/>
    <property type="project" value="TreeGrafter"/>
</dbReference>
<evidence type="ECO:0000256" key="5">
    <source>
        <dbReference type="ARBA" id="ARBA00047175"/>
    </source>
</evidence>
<dbReference type="InterPro" id="IPR015424">
    <property type="entry name" value="PyrdxlP-dep_Trfase"/>
</dbReference>
<comment type="similarity">
    <text evidence="2 10">Belongs to the trans-sulfuration enzymes family.</text>
</comment>
<dbReference type="GO" id="GO:0005737">
    <property type="term" value="C:cytoplasm"/>
    <property type="evidence" value="ECO:0007669"/>
    <property type="project" value="TreeGrafter"/>
</dbReference>
<dbReference type="InterPro" id="IPR054542">
    <property type="entry name" value="Cys_met_metab_PP"/>
</dbReference>
<dbReference type="CDD" id="cd00614">
    <property type="entry name" value="CGS_like"/>
    <property type="match status" value="1"/>
</dbReference>
<dbReference type="HOGENOM" id="CLU_018986_4_0_11"/>
<evidence type="ECO:0000256" key="7">
    <source>
        <dbReference type="ARBA" id="ARBA00048780"/>
    </source>
</evidence>
<keyword evidence="13" id="KW-1185">Reference proteome</keyword>
<evidence type="ECO:0000256" key="1">
    <source>
        <dbReference type="ARBA" id="ARBA00001933"/>
    </source>
</evidence>
<dbReference type="GO" id="GO:0003961">
    <property type="term" value="F:O-acetylhomoserine aminocarboxypropyltransferase activity"/>
    <property type="evidence" value="ECO:0007669"/>
    <property type="project" value="TreeGrafter"/>
</dbReference>
<evidence type="ECO:0000256" key="9">
    <source>
        <dbReference type="PIRSR" id="PIRSR001434-2"/>
    </source>
</evidence>
<dbReference type="KEGG" id="bfa:Bfae_27790"/>
<comment type="catalytic activity">
    <reaction evidence="7">
        <text>L-homocysteine + H2O = 2-oxobutanoate + hydrogen sulfide + NH4(+) + H(+)</text>
        <dbReference type="Rhea" id="RHEA:14501"/>
        <dbReference type="ChEBI" id="CHEBI:15377"/>
        <dbReference type="ChEBI" id="CHEBI:15378"/>
        <dbReference type="ChEBI" id="CHEBI:16763"/>
        <dbReference type="ChEBI" id="CHEBI:28938"/>
        <dbReference type="ChEBI" id="CHEBI:29919"/>
        <dbReference type="ChEBI" id="CHEBI:58199"/>
        <dbReference type="EC" id="4.4.1.2"/>
    </reaction>
    <physiologicalReaction direction="left-to-right" evidence="7">
        <dbReference type="Rhea" id="RHEA:14502"/>
    </physiologicalReaction>
</comment>
<dbReference type="NCBIfam" id="TIGR01326">
    <property type="entry name" value="OAH_OAS_sulfhy"/>
    <property type="match status" value="1"/>
</dbReference>
<sequence>MTDDPAERTPSMTPDIVPTPTPHGADAATGRGPGLATRQIHAGYTPGTPQNTVTVPIYQSVAYEFDDFASARDTFALSRPGNIYSRNGNPTNAVLERRVADLEGGAGALALGSGQAAVAVALLALVAAAGPGPHHFVASNKLYGGTSDLLGDSFADLGIEVTFVDPLDTAAWAAALRESTRGVFLESIGNPVLTVPDLRAIAEIAHAAGVPVVVDNTMATPVLLRPLEHGADIVVHSATKYLGGHGTAIAGVIVDGGTFDFTARPGRWPALTEPSARFGGIVFTDAFDGQDGRTPYLVLARAKSVHDLGPTLAPGSASQILLGIETLELRVRRQTQTALELARFLDGLDEVERVHHPGLAGHPEHELVRRLLPEGIGSVFSFDLAGGPDVVETFIDALELFALVANIGDVRSLVVHPATTTHSRLDAAGRADAGIGLATIRLSIGLEDPDDLRADLAHALQAVTRARAVAAGPATR</sequence>
<evidence type="ECO:0000256" key="10">
    <source>
        <dbReference type="RuleBase" id="RU362118"/>
    </source>
</evidence>
<organism evidence="12 13">
    <name type="scientific">Brachybacterium faecium (strain ATCC 43885 / DSM 4810 / JCM 11609 / LMG 19847 / NBRC 14762 / NCIMB 9860 / 6-10)</name>
    <dbReference type="NCBI Taxonomy" id="446465"/>
    <lineage>
        <taxon>Bacteria</taxon>
        <taxon>Bacillati</taxon>
        <taxon>Actinomycetota</taxon>
        <taxon>Actinomycetes</taxon>
        <taxon>Micrococcales</taxon>
        <taxon>Dermabacteraceae</taxon>
        <taxon>Brachybacterium</taxon>
    </lineage>
</organism>
<dbReference type="PROSITE" id="PS00868">
    <property type="entry name" value="CYS_MET_METAB_PP"/>
    <property type="match status" value="1"/>
</dbReference>
<evidence type="ECO:0000256" key="11">
    <source>
        <dbReference type="SAM" id="MobiDB-lite"/>
    </source>
</evidence>
<feature type="modified residue" description="N6-(pyridoxal phosphate)lysine" evidence="9">
    <location>
        <position position="240"/>
    </location>
</feature>
<dbReference type="GO" id="GO:0016787">
    <property type="term" value="F:hydrolase activity"/>
    <property type="evidence" value="ECO:0007669"/>
    <property type="project" value="UniProtKB-KW"/>
</dbReference>
<dbReference type="Gene3D" id="3.90.1150.10">
    <property type="entry name" value="Aspartate Aminotransferase, domain 1"/>
    <property type="match status" value="1"/>
</dbReference>
<dbReference type="Pfam" id="PF01053">
    <property type="entry name" value="Cys_Met_Meta_PP"/>
    <property type="match status" value="1"/>
</dbReference>
<evidence type="ECO:0000256" key="2">
    <source>
        <dbReference type="ARBA" id="ARBA00009077"/>
    </source>
</evidence>
<keyword evidence="4 9" id="KW-0663">Pyridoxal phosphate</keyword>